<evidence type="ECO:0000256" key="3">
    <source>
        <dbReference type="ARBA" id="ARBA00022563"/>
    </source>
</evidence>
<dbReference type="AlphaFoldDB" id="A0A1H3FS60"/>
<dbReference type="PANTHER" id="PTHR23420:SF0">
    <property type="entry name" value="ADENOSYLHOMOCYSTEINASE"/>
    <property type="match status" value="1"/>
</dbReference>
<dbReference type="RefSeq" id="WP_176819434.1">
    <property type="nucleotide sequence ID" value="NZ_FNPC01000002.1"/>
</dbReference>
<dbReference type="InterPro" id="IPR042172">
    <property type="entry name" value="Adenosylhomocyst_ase-like_sf"/>
</dbReference>
<feature type="domain" description="S-adenosyl-L-homocysteine hydrolase NAD binding" evidence="6">
    <location>
        <begin position="194"/>
        <end position="354"/>
    </location>
</feature>
<dbReference type="Pfam" id="PF00670">
    <property type="entry name" value="AdoHcyase_NAD"/>
    <property type="match status" value="1"/>
</dbReference>
<name>A0A1H3FS60_9EURY</name>
<dbReference type="InterPro" id="IPR036291">
    <property type="entry name" value="NAD(P)-bd_dom_sf"/>
</dbReference>
<evidence type="ECO:0000256" key="2">
    <source>
        <dbReference type="ARBA" id="ARBA00007122"/>
    </source>
</evidence>
<evidence type="ECO:0000259" key="6">
    <source>
        <dbReference type="SMART" id="SM00997"/>
    </source>
</evidence>
<comment type="cofactor">
    <cofactor evidence="1">
        <name>NAD(+)</name>
        <dbReference type="ChEBI" id="CHEBI:57540"/>
    </cofactor>
</comment>
<reference evidence="8" key="1">
    <citation type="submission" date="2016-10" db="EMBL/GenBank/DDBJ databases">
        <authorList>
            <person name="Varghese N."/>
            <person name="Submissions S."/>
        </authorList>
    </citation>
    <scope>NUCLEOTIDE SEQUENCE [LARGE SCALE GENOMIC DNA]</scope>
    <source>
        <strain evidence="8">DC30,IBRC 10041,KCTC 4046</strain>
    </source>
</reference>
<keyword evidence="3" id="KW-0554">One-carbon metabolism</keyword>
<dbReference type="GO" id="GO:0005829">
    <property type="term" value="C:cytosol"/>
    <property type="evidence" value="ECO:0007669"/>
    <property type="project" value="TreeGrafter"/>
</dbReference>
<keyword evidence="8" id="KW-1185">Reference proteome</keyword>
<dbReference type="InterPro" id="IPR020082">
    <property type="entry name" value="S-Ado-L-homoCys_hydrolase_CS"/>
</dbReference>
<dbReference type="InterPro" id="IPR015878">
    <property type="entry name" value="Ado_hCys_hydrolase_NAD-bd"/>
</dbReference>
<evidence type="ECO:0000313" key="7">
    <source>
        <dbReference type="EMBL" id="SDX93781.1"/>
    </source>
</evidence>
<dbReference type="SMART" id="SM00997">
    <property type="entry name" value="AdoHcyase_NAD"/>
    <property type="match status" value="1"/>
</dbReference>
<accession>A0A1H3FS60</accession>
<dbReference type="GO" id="GO:0033353">
    <property type="term" value="P:S-adenosylmethionine cycle"/>
    <property type="evidence" value="ECO:0007669"/>
    <property type="project" value="TreeGrafter"/>
</dbReference>
<protein>
    <submittedName>
        <fullName evidence="7">Adenosylhomocysteinase</fullName>
    </submittedName>
</protein>
<dbReference type="SMART" id="SM00996">
    <property type="entry name" value="AdoHcyase"/>
    <property type="match status" value="1"/>
</dbReference>
<dbReference type="InterPro" id="IPR000043">
    <property type="entry name" value="Adenosylhomocysteinase-like"/>
</dbReference>
<dbReference type="SUPFAM" id="SSF51735">
    <property type="entry name" value="NAD(P)-binding Rossmann-fold domains"/>
    <property type="match status" value="1"/>
</dbReference>
<dbReference type="Proteomes" id="UP000199079">
    <property type="component" value="Unassembled WGS sequence"/>
</dbReference>
<dbReference type="Gene3D" id="3.40.50.720">
    <property type="entry name" value="NAD(P)-binding Rossmann-like Domain"/>
    <property type="match status" value="1"/>
</dbReference>
<dbReference type="EMBL" id="FNPC01000002">
    <property type="protein sequence ID" value="SDX93781.1"/>
    <property type="molecule type" value="Genomic_DNA"/>
</dbReference>
<dbReference type="GO" id="GO:0004013">
    <property type="term" value="F:adenosylhomocysteinase activity"/>
    <property type="evidence" value="ECO:0007669"/>
    <property type="project" value="TreeGrafter"/>
</dbReference>
<feature type="region of interest" description="Disordered" evidence="5">
    <location>
        <begin position="91"/>
        <end position="115"/>
    </location>
</feature>
<keyword evidence="4" id="KW-0520">NAD</keyword>
<evidence type="ECO:0000256" key="5">
    <source>
        <dbReference type="SAM" id="MobiDB-lite"/>
    </source>
</evidence>
<evidence type="ECO:0000256" key="1">
    <source>
        <dbReference type="ARBA" id="ARBA00001911"/>
    </source>
</evidence>
<dbReference type="GO" id="GO:0006730">
    <property type="term" value="P:one-carbon metabolic process"/>
    <property type="evidence" value="ECO:0007669"/>
    <property type="project" value="UniProtKB-KW"/>
</dbReference>
<gene>
    <name evidence="7" type="ORF">SAMN05216564_102188</name>
</gene>
<evidence type="ECO:0000256" key="4">
    <source>
        <dbReference type="ARBA" id="ARBA00023027"/>
    </source>
</evidence>
<dbReference type="OrthoDB" id="339744at2157"/>
<dbReference type="PROSITE" id="PS00739">
    <property type="entry name" value="ADOHCYASE_2"/>
    <property type="match status" value="1"/>
</dbReference>
<dbReference type="SUPFAM" id="SSF52283">
    <property type="entry name" value="Formate/glycerate dehydrogenase catalytic domain-like"/>
    <property type="match status" value="1"/>
</dbReference>
<dbReference type="PANTHER" id="PTHR23420">
    <property type="entry name" value="ADENOSYLHOMOCYSTEINASE"/>
    <property type="match status" value="1"/>
</dbReference>
<sequence>MSTDADPDVIDRLAERAPLLDRCADRFAERRPFSGRLIGVSAPLTPHTGRFLEVLATGGATVLVAGEAGSTHADVVAALRRRAEITPVTAVEDEVETPSEESTADEADAPSEEAALETARHEVIAAEPDLIADDGANLLVPLCRDFPDVAADVSGACEQTTGGITRLRRLAEREPIPFPVYDVNGAPMKQRFDNVHGTAESSIAAITSLTNAMIAGSTAAVIGYGHCGRGIARKLRSLGARTTVTEIDPRKALEAIADGHDVQPAAEAVADAAFVIAATGRANVIGREQLTAMADGAVLASIGSETEIDRDVLSELAADRTRIEPGVERIAFADGRTIRLLTGGRVVNLSAPGSAGNPVDVMDATFALMARGLEAIVDGEPTGTGLEPIPEALDRAVAREKLATMDVTIDGDGTDDRIEP</sequence>
<organism evidence="7 8">
    <name type="scientific">Halopenitus persicus</name>
    <dbReference type="NCBI Taxonomy" id="1048396"/>
    <lineage>
        <taxon>Archaea</taxon>
        <taxon>Methanobacteriati</taxon>
        <taxon>Methanobacteriota</taxon>
        <taxon>Stenosarchaea group</taxon>
        <taxon>Halobacteria</taxon>
        <taxon>Halobacteriales</taxon>
        <taxon>Haloferacaceae</taxon>
        <taxon>Halopenitus</taxon>
    </lineage>
</organism>
<dbReference type="Pfam" id="PF05221">
    <property type="entry name" value="AdoHcyase"/>
    <property type="match status" value="1"/>
</dbReference>
<proteinExistence type="inferred from homology"/>
<dbReference type="NCBIfam" id="NF004005">
    <property type="entry name" value="PRK05476.2-3"/>
    <property type="match status" value="1"/>
</dbReference>
<evidence type="ECO:0000313" key="8">
    <source>
        <dbReference type="Proteomes" id="UP000199079"/>
    </source>
</evidence>
<comment type="similarity">
    <text evidence="2">Belongs to the adenosylhomocysteinase family.</text>
</comment>
<dbReference type="Gene3D" id="3.40.50.1480">
    <property type="entry name" value="Adenosylhomocysteinase-like"/>
    <property type="match status" value="1"/>
</dbReference>